<accession>M0LVV2</accession>
<dbReference type="Gene3D" id="3.40.50.12500">
    <property type="match status" value="1"/>
</dbReference>
<dbReference type="PATRIC" id="fig|1132509.6.peg.3646"/>
<sequence>MSHPDPTVVGDRLRLGVVVPSSNTTVEPEFATWTPAAASVHAARMGLVDVTVEALDAMAADAVAAAERLAHAEVDAVAYACTTGSLLHGHGFDTELEADLAEVADAPAVATALSVQRLLDALDATRIAVATPYVDELNDRERDYLTDAGYDVVALDGRGIEPNTDIGRLTPEDALEQATALLDATEASGGAVDALFVSCTNYPTLAAVDEIADVPTVTSNLATFWDLCRVSGLDPDFLPGDLPEPAAGSIG</sequence>
<organism evidence="1 2">
    <name type="scientific">Halococcus hamelinensis 100A6</name>
    <dbReference type="NCBI Taxonomy" id="1132509"/>
    <lineage>
        <taxon>Archaea</taxon>
        <taxon>Methanobacteriati</taxon>
        <taxon>Methanobacteriota</taxon>
        <taxon>Stenosarchaea group</taxon>
        <taxon>Halobacteria</taxon>
        <taxon>Halobacteriales</taxon>
        <taxon>Halococcaceae</taxon>
        <taxon>Halococcus</taxon>
    </lineage>
</organism>
<evidence type="ECO:0000313" key="2">
    <source>
        <dbReference type="Proteomes" id="UP000011566"/>
    </source>
</evidence>
<dbReference type="InterPro" id="IPR026286">
    <property type="entry name" value="MaiA/AMDase"/>
</dbReference>
<dbReference type="RefSeq" id="WP_007695588.1">
    <property type="nucleotide sequence ID" value="NZ_AOMB01000042.1"/>
</dbReference>
<dbReference type="InterPro" id="IPR053714">
    <property type="entry name" value="Iso_Racemase_Enz_sf"/>
</dbReference>
<dbReference type="PANTHER" id="PTHR40267">
    <property type="entry name" value="BLR3294 PROTEIN"/>
    <property type="match status" value="1"/>
</dbReference>
<gene>
    <name evidence="1" type="ORF">C447_15696</name>
</gene>
<keyword evidence="2" id="KW-1185">Reference proteome</keyword>
<keyword evidence="1" id="KW-0413">Isomerase</keyword>
<dbReference type="PIRSF" id="PIRSF015736">
    <property type="entry name" value="MI"/>
    <property type="match status" value="1"/>
</dbReference>
<dbReference type="OrthoDB" id="41425at2157"/>
<dbReference type="eggNOG" id="arCOG02004">
    <property type="taxonomic scope" value="Archaea"/>
</dbReference>
<dbReference type="EMBL" id="AOMB01000042">
    <property type="protein sequence ID" value="EMA36230.1"/>
    <property type="molecule type" value="Genomic_DNA"/>
</dbReference>
<dbReference type="AlphaFoldDB" id="M0LVV2"/>
<reference evidence="1 2" key="1">
    <citation type="journal article" date="2014" name="PLoS Genet.">
        <title>Phylogenetically driven sequencing of extremely halophilic archaea reveals strategies for static and dynamic osmo-response.</title>
        <authorList>
            <person name="Becker E.A."/>
            <person name="Seitzer P.M."/>
            <person name="Tritt A."/>
            <person name="Larsen D."/>
            <person name="Krusor M."/>
            <person name="Yao A.I."/>
            <person name="Wu D."/>
            <person name="Madern D."/>
            <person name="Eisen J.A."/>
            <person name="Darling A.E."/>
            <person name="Facciotti M.T."/>
        </authorList>
    </citation>
    <scope>NUCLEOTIDE SEQUENCE [LARGE SCALE GENOMIC DNA]</scope>
    <source>
        <strain evidence="1 2">100A6</strain>
    </source>
</reference>
<dbReference type="Pfam" id="PF17645">
    <property type="entry name" value="Amdase"/>
    <property type="match status" value="1"/>
</dbReference>
<name>M0LVV2_9EURY</name>
<dbReference type="Proteomes" id="UP000011566">
    <property type="component" value="Unassembled WGS sequence"/>
</dbReference>
<protein>
    <submittedName>
        <fullName evidence="1">Maleate cis-trans isomerase</fullName>
    </submittedName>
</protein>
<dbReference type="GO" id="GO:0016853">
    <property type="term" value="F:isomerase activity"/>
    <property type="evidence" value="ECO:0007669"/>
    <property type="project" value="UniProtKB-KW"/>
</dbReference>
<proteinExistence type="predicted"/>
<comment type="caution">
    <text evidence="1">The sequence shown here is derived from an EMBL/GenBank/DDBJ whole genome shotgun (WGS) entry which is preliminary data.</text>
</comment>
<evidence type="ECO:0000313" key="1">
    <source>
        <dbReference type="EMBL" id="EMA36230.1"/>
    </source>
</evidence>
<dbReference type="PANTHER" id="PTHR40267:SF1">
    <property type="entry name" value="BLR3294 PROTEIN"/>
    <property type="match status" value="1"/>
</dbReference>